<keyword evidence="6" id="KW-0560">Oxidoreductase</keyword>
<evidence type="ECO:0000256" key="6">
    <source>
        <dbReference type="ARBA" id="ARBA00023002"/>
    </source>
</evidence>
<keyword evidence="4" id="KW-0285">Flavoprotein</keyword>
<dbReference type="InterPro" id="IPR002938">
    <property type="entry name" value="FAD-bd"/>
</dbReference>
<dbReference type="PROSITE" id="PS51257">
    <property type="entry name" value="PROKAR_LIPOPROTEIN"/>
    <property type="match status" value="1"/>
</dbReference>
<proteinExistence type="inferred from homology"/>
<dbReference type="PRINTS" id="PR00420">
    <property type="entry name" value="RNGMNOXGNASE"/>
</dbReference>
<evidence type="ECO:0000256" key="7">
    <source>
        <dbReference type="ARBA" id="ARBA00023033"/>
    </source>
</evidence>
<organism evidence="9 10">
    <name type="scientific">Agaribacter flavus</name>
    <dbReference type="NCBI Taxonomy" id="1902781"/>
    <lineage>
        <taxon>Bacteria</taxon>
        <taxon>Pseudomonadati</taxon>
        <taxon>Pseudomonadota</taxon>
        <taxon>Gammaproteobacteria</taxon>
        <taxon>Alteromonadales</taxon>
        <taxon>Alteromonadaceae</taxon>
        <taxon>Agaribacter</taxon>
    </lineage>
</organism>
<dbReference type="PANTHER" id="PTHR43876">
    <property type="entry name" value="UBIQUINONE BIOSYNTHESIS MONOOXYGENASE COQ6, MITOCHONDRIAL"/>
    <property type="match status" value="1"/>
</dbReference>
<evidence type="ECO:0000313" key="10">
    <source>
        <dbReference type="Proteomes" id="UP001595478"/>
    </source>
</evidence>
<dbReference type="Pfam" id="PF01494">
    <property type="entry name" value="FAD_binding_3"/>
    <property type="match status" value="1"/>
</dbReference>
<comment type="similarity">
    <text evidence="3">Belongs to the UbiH/COQ6 family.</text>
</comment>
<evidence type="ECO:0000256" key="2">
    <source>
        <dbReference type="ARBA" id="ARBA00004749"/>
    </source>
</evidence>
<evidence type="ECO:0000256" key="3">
    <source>
        <dbReference type="ARBA" id="ARBA00005349"/>
    </source>
</evidence>
<dbReference type="RefSeq" id="WP_376918279.1">
    <property type="nucleotide sequence ID" value="NZ_JBHRSW010000004.1"/>
</dbReference>
<feature type="domain" description="FAD-binding" evidence="8">
    <location>
        <begin position="4"/>
        <end position="333"/>
    </location>
</feature>
<dbReference type="SUPFAM" id="SSF51905">
    <property type="entry name" value="FAD/NAD(P)-binding domain"/>
    <property type="match status" value="1"/>
</dbReference>
<protein>
    <submittedName>
        <fullName evidence="9">FAD-dependent oxidoreductase</fullName>
    </submittedName>
</protein>
<dbReference type="EMBL" id="JBHRSW010000004">
    <property type="protein sequence ID" value="MFC3120136.1"/>
    <property type="molecule type" value="Genomic_DNA"/>
</dbReference>
<dbReference type="Proteomes" id="UP001595478">
    <property type="component" value="Unassembled WGS sequence"/>
</dbReference>
<dbReference type="PANTHER" id="PTHR43876:SF10">
    <property type="entry name" value="3-DEMETHOXYUBIQUINOL 3-HYDROXYLASE"/>
    <property type="match status" value="1"/>
</dbReference>
<evidence type="ECO:0000259" key="8">
    <source>
        <dbReference type="Pfam" id="PF01494"/>
    </source>
</evidence>
<keyword evidence="7" id="KW-0503">Monooxygenase</keyword>
<dbReference type="NCBIfam" id="TIGR01988">
    <property type="entry name" value="Ubi-OHases"/>
    <property type="match status" value="1"/>
</dbReference>
<name>A0ABV7FL78_9ALTE</name>
<keyword evidence="5" id="KW-0274">FAD</keyword>
<sequence>MKNVDVCIIGGGMIGAASAIGCAKQGLSVCLIEAHMPQTFEPQQDPDLRVSAINLHSVNLLQSLGAWQHIENMRYRPYLGLECWESPQARTSFYAQDVKQSIMGYFVENRIVQLALLEELSLSHADGVSILTNVNAKHVDCENGQVSLDDGTQIRASIIIAADGANSRSRTMAGIGSTGWGYKQRANVFSVRLKNIGPDITWQQFTPTGPMALLPMYQDYASLVWYADQSFSANLAQMSDDTLKQCIQNAFPDELDEFELIDRGSFPLTRSHANRYYRSRLVLLGDAAHSINPLAGQGVNLGFKDLSALLDALADKGLHEYTSVFEQYTRSRRMQNLTVMSFMDAIYLSFSNKVLPLQIMRNLALMVADKAGLAKQIALKHAMGL</sequence>
<comment type="caution">
    <text evidence="9">The sequence shown here is derived from an EMBL/GenBank/DDBJ whole genome shotgun (WGS) entry which is preliminary data.</text>
</comment>
<comment type="pathway">
    <text evidence="2">Cofactor biosynthesis; ubiquinone biosynthesis.</text>
</comment>
<evidence type="ECO:0000256" key="1">
    <source>
        <dbReference type="ARBA" id="ARBA00001974"/>
    </source>
</evidence>
<accession>A0ABV7FL78</accession>
<reference evidence="10" key="1">
    <citation type="journal article" date="2019" name="Int. J. Syst. Evol. Microbiol.">
        <title>The Global Catalogue of Microorganisms (GCM) 10K type strain sequencing project: providing services to taxonomists for standard genome sequencing and annotation.</title>
        <authorList>
            <consortium name="The Broad Institute Genomics Platform"/>
            <consortium name="The Broad Institute Genome Sequencing Center for Infectious Disease"/>
            <person name="Wu L."/>
            <person name="Ma J."/>
        </authorList>
    </citation>
    <scope>NUCLEOTIDE SEQUENCE [LARGE SCALE GENOMIC DNA]</scope>
    <source>
        <strain evidence="10">KCTC 52473</strain>
    </source>
</reference>
<comment type="cofactor">
    <cofactor evidence="1">
        <name>FAD</name>
        <dbReference type="ChEBI" id="CHEBI:57692"/>
    </cofactor>
</comment>
<dbReference type="InterPro" id="IPR051205">
    <property type="entry name" value="UbiH/COQ6_monooxygenase"/>
</dbReference>
<evidence type="ECO:0000256" key="5">
    <source>
        <dbReference type="ARBA" id="ARBA00022827"/>
    </source>
</evidence>
<keyword evidence="10" id="KW-1185">Reference proteome</keyword>
<evidence type="ECO:0000256" key="4">
    <source>
        <dbReference type="ARBA" id="ARBA00022630"/>
    </source>
</evidence>
<gene>
    <name evidence="9" type="ORF">ACFOHL_00710</name>
</gene>
<evidence type="ECO:0000313" key="9">
    <source>
        <dbReference type="EMBL" id="MFC3120136.1"/>
    </source>
</evidence>
<dbReference type="InterPro" id="IPR036188">
    <property type="entry name" value="FAD/NAD-bd_sf"/>
</dbReference>
<dbReference type="InterPro" id="IPR010971">
    <property type="entry name" value="UbiH/COQ6"/>
</dbReference>
<dbReference type="Gene3D" id="3.50.50.60">
    <property type="entry name" value="FAD/NAD(P)-binding domain"/>
    <property type="match status" value="2"/>
</dbReference>